<evidence type="ECO:0000256" key="3">
    <source>
        <dbReference type="ARBA" id="ARBA00012438"/>
    </source>
</evidence>
<dbReference type="InterPro" id="IPR011006">
    <property type="entry name" value="CheY-like_superfamily"/>
</dbReference>
<dbReference type="RefSeq" id="WP_011394932.1">
    <property type="nucleotide sequence ID" value="NC_007645.1"/>
</dbReference>
<evidence type="ECO:0000256" key="4">
    <source>
        <dbReference type="ARBA" id="ARBA00022475"/>
    </source>
</evidence>
<keyword evidence="5 17" id="KW-0597">Phosphoprotein</keyword>
<evidence type="ECO:0000256" key="5">
    <source>
        <dbReference type="ARBA" id="ARBA00022553"/>
    </source>
</evidence>
<dbReference type="FunFam" id="3.30.565.10:FF:000010">
    <property type="entry name" value="Sensor histidine kinase RcsC"/>
    <property type="match status" value="1"/>
</dbReference>
<accession>Q2SNB7</accession>
<evidence type="ECO:0000256" key="2">
    <source>
        <dbReference type="ARBA" id="ARBA00004651"/>
    </source>
</evidence>
<feature type="modified residue" description="Phosphohistidine" evidence="16">
    <location>
        <position position="770"/>
    </location>
</feature>
<dbReference type="GO" id="GO:0005524">
    <property type="term" value="F:ATP binding"/>
    <property type="evidence" value="ECO:0007669"/>
    <property type="project" value="UniProtKB-KW"/>
</dbReference>
<dbReference type="InterPro" id="IPR036641">
    <property type="entry name" value="HPT_dom_sf"/>
</dbReference>
<dbReference type="SMART" id="SM00448">
    <property type="entry name" value="REC"/>
    <property type="match status" value="1"/>
</dbReference>
<dbReference type="PANTHER" id="PTHR45339:SF1">
    <property type="entry name" value="HYBRID SIGNAL TRANSDUCTION HISTIDINE KINASE J"/>
    <property type="match status" value="1"/>
</dbReference>
<evidence type="ECO:0000256" key="14">
    <source>
        <dbReference type="ARBA" id="ARBA00064003"/>
    </source>
</evidence>
<comment type="subcellular location">
    <subcellularLocation>
        <location evidence="2">Cell membrane</location>
        <topology evidence="2">Multi-pass membrane protein</topology>
    </subcellularLocation>
</comment>
<dbReference type="STRING" id="349521.HCH_00968"/>
<dbReference type="PRINTS" id="PR00344">
    <property type="entry name" value="BCTRLSENSOR"/>
</dbReference>
<dbReference type="Pfam" id="PF00072">
    <property type="entry name" value="Response_reg"/>
    <property type="match status" value="1"/>
</dbReference>
<dbReference type="EMBL" id="CP000155">
    <property type="protein sequence ID" value="ABC27857.1"/>
    <property type="molecule type" value="Genomic_DNA"/>
</dbReference>
<dbReference type="Pfam" id="PF02518">
    <property type="entry name" value="HATPase_c"/>
    <property type="match status" value="1"/>
</dbReference>
<reference evidence="22 23" key="1">
    <citation type="journal article" date="2005" name="Nucleic Acids Res.">
        <title>Genomic blueprint of Hahella chejuensis, a marine microbe producing an algicidal agent.</title>
        <authorList>
            <person name="Jeong H."/>
            <person name="Yim J.H."/>
            <person name="Lee C."/>
            <person name="Choi S.-H."/>
            <person name="Park Y.K."/>
            <person name="Yoon S.H."/>
            <person name="Hur C.-G."/>
            <person name="Kang H.-Y."/>
            <person name="Kim D."/>
            <person name="Lee H.H."/>
            <person name="Park K.H."/>
            <person name="Park S.-H."/>
            <person name="Park H.-S."/>
            <person name="Lee H.K."/>
            <person name="Oh T.K."/>
            <person name="Kim J.F."/>
        </authorList>
    </citation>
    <scope>NUCLEOTIDE SEQUENCE [LARGE SCALE GENOMIC DNA]</scope>
    <source>
        <strain evidence="22 23">KCTC 2396</strain>
    </source>
</reference>
<dbReference type="SUPFAM" id="SSF55874">
    <property type="entry name" value="ATPase domain of HSP90 chaperone/DNA topoisomerase II/histidine kinase"/>
    <property type="match status" value="1"/>
</dbReference>
<dbReference type="KEGG" id="hch:HCH_00968"/>
<dbReference type="InterPro" id="IPR004358">
    <property type="entry name" value="Sig_transdc_His_kin-like_C"/>
</dbReference>
<keyword evidence="18" id="KW-0175">Coiled coil</keyword>
<dbReference type="InterPro" id="IPR008207">
    <property type="entry name" value="Sig_transdc_His_kin_Hpt_dom"/>
</dbReference>
<keyword evidence="13" id="KW-0472">Membrane</keyword>
<evidence type="ECO:0000256" key="12">
    <source>
        <dbReference type="ARBA" id="ARBA00023012"/>
    </source>
</evidence>
<dbReference type="Gene3D" id="1.20.120.160">
    <property type="entry name" value="HPT domain"/>
    <property type="match status" value="1"/>
</dbReference>
<evidence type="ECO:0000259" key="20">
    <source>
        <dbReference type="PROSITE" id="PS50110"/>
    </source>
</evidence>
<dbReference type="SMART" id="SM00388">
    <property type="entry name" value="HisKA"/>
    <property type="match status" value="1"/>
</dbReference>
<dbReference type="InterPro" id="IPR003661">
    <property type="entry name" value="HisK_dim/P_dom"/>
</dbReference>
<evidence type="ECO:0000256" key="8">
    <source>
        <dbReference type="ARBA" id="ARBA00022741"/>
    </source>
</evidence>
<keyword evidence="23" id="KW-1185">Reference proteome</keyword>
<sequence>MKARLLSTLDPAPPGFTFRHPQKRDLVTGPVVVVTDNAEQVLAIVDHRSDRLQGAIVSFGDAFELKPLGPRCWLLQAPRHWFNDLAQIFAPMLQVLDNTIPLLDESQELHLKLERASRDLSTTHDDYQRVNARLQNKVEALTKAQSEILALNTALEKRVEERTAELAETNRKLLEAKEAAESANEAKSLFLATMSHEIRTPMNGILGMLELLSHSQLSAEQTKMISTVRDSAFSLLNILNDILDFSKIEAGRMELENITLSVEEIIEGVAETVAASANKRNLHLHCYVDPDIPDALVGDEVRLRQILFNLCSNATKFTDTANGLQGCVTLRADLLHSAGQLYSIRISVKDNGIGMDQVTLDKLFSPFTQGESSTTRRYGGTGLGLSICKRLTEIMGGAIEVASEPGQGTEFRLNLTLAAAPGAQVEPPPTLNGIETLVVLSDELTRTTVCNYLLKFGAAVQTCQDIKEASMHLSKALQLDRTPPVLLTYAEQDSDLSPLLKLRGQPWGQDVRFIILTPRRYRSLNPPPDSVKVYVYPLCRNDLVMAAAAAAGRCSPPVRHFQDPDKIPRFDVPNRPGLQPVSILVAEDNLTNQEVIRLQLKRLGLDCIIVENGCQALAVWQQRQVDLVLTDCHMPEMDGFQLTSAIREKEGAGLRTPIIAITANALRGEAERCLHAGMDDYLSKPVEIRKLYETLAKWLPHQRRKLNPADHPEMVEGSVDLNVLSDSVGPDTDVQYEILTKYREDAAANLQALQLAAQQDNPEAVSFEAHRLKSSSRAIGAEALGEWSEKAEMAGRGANWRDIRFAISGIEQEFEKVDYYLQNWLAHNGG</sequence>
<dbReference type="OrthoDB" id="9810730at2"/>
<evidence type="ECO:0000313" key="22">
    <source>
        <dbReference type="EMBL" id="ABC27857.1"/>
    </source>
</evidence>
<evidence type="ECO:0000259" key="21">
    <source>
        <dbReference type="PROSITE" id="PS50894"/>
    </source>
</evidence>
<dbReference type="eggNOG" id="COG2205">
    <property type="taxonomic scope" value="Bacteria"/>
</dbReference>
<dbReference type="eggNOG" id="COG2198">
    <property type="taxonomic scope" value="Bacteria"/>
</dbReference>
<evidence type="ECO:0000256" key="6">
    <source>
        <dbReference type="ARBA" id="ARBA00022679"/>
    </source>
</evidence>
<dbReference type="Gene3D" id="3.40.50.2300">
    <property type="match status" value="1"/>
</dbReference>
<feature type="domain" description="Response regulatory" evidence="20">
    <location>
        <begin position="582"/>
        <end position="699"/>
    </location>
</feature>
<dbReference type="PROSITE" id="PS50109">
    <property type="entry name" value="HIS_KIN"/>
    <property type="match status" value="1"/>
</dbReference>
<dbReference type="CDD" id="cd00082">
    <property type="entry name" value="HisKA"/>
    <property type="match status" value="1"/>
</dbReference>
<feature type="modified residue" description="4-aspartylphosphate" evidence="17">
    <location>
        <position position="631"/>
    </location>
</feature>
<dbReference type="PANTHER" id="PTHR45339">
    <property type="entry name" value="HYBRID SIGNAL TRANSDUCTION HISTIDINE KINASE J"/>
    <property type="match status" value="1"/>
</dbReference>
<dbReference type="CDD" id="cd17546">
    <property type="entry name" value="REC_hyHK_CKI1_RcsC-like"/>
    <property type="match status" value="1"/>
</dbReference>
<dbReference type="InterPro" id="IPR001789">
    <property type="entry name" value="Sig_transdc_resp-reg_receiver"/>
</dbReference>
<evidence type="ECO:0000256" key="13">
    <source>
        <dbReference type="ARBA" id="ARBA00023136"/>
    </source>
</evidence>
<evidence type="ECO:0000313" key="23">
    <source>
        <dbReference type="Proteomes" id="UP000000238"/>
    </source>
</evidence>
<dbReference type="EC" id="2.7.13.3" evidence="3"/>
<dbReference type="SMART" id="SM00387">
    <property type="entry name" value="HATPase_c"/>
    <property type="match status" value="1"/>
</dbReference>
<evidence type="ECO:0000256" key="17">
    <source>
        <dbReference type="PROSITE-ProRule" id="PRU00169"/>
    </source>
</evidence>
<evidence type="ECO:0000256" key="11">
    <source>
        <dbReference type="ARBA" id="ARBA00022989"/>
    </source>
</evidence>
<protein>
    <recommendedName>
        <fullName evidence="15">Sensory/regulatory protein RpfC</fullName>
        <ecNumber evidence="3">2.7.13.3</ecNumber>
    </recommendedName>
</protein>
<dbReference type="Pfam" id="PF01627">
    <property type="entry name" value="Hpt"/>
    <property type="match status" value="1"/>
</dbReference>
<dbReference type="AlphaFoldDB" id="Q2SNB7"/>
<evidence type="ECO:0000259" key="19">
    <source>
        <dbReference type="PROSITE" id="PS50109"/>
    </source>
</evidence>
<dbReference type="CDD" id="cd16922">
    <property type="entry name" value="HATPase_EvgS-ArcB-TorS-like"/>
    <property type="match status" value="1"/>
</dbReference>
<dbReference type="InterPro" id="IPR036890">
    <property type="entry name" value="HATPase_C_sf"/>
</dbReference>
<dbReference type="FunFam" id="1.10.287.130:FF:000002">
    <property type="entry name" value="Two-component osmosensing histidine kinase"/>
    <property type="match status" value="1"/>
</dbReference>
<organism evidence="22 23">
    <name type="scientific">Hahella chejuensis (strain KCTC 2396)</name>
    <dbReference type="NCBI Taxonomy" id="349521"/>
    <lineage>
        <taxon>Bacteria</taxon>
        <taxon>Pseudomonadati</taxon>
        <taxon>Pseudomonadota</taxon>
        <taxon>Gammaproteobacteria</taxon>
        <taxon>Oceanospirillales</taxon>
        <taxon>Hahellaceae</taxon>
        <taxon>Hahella</taxon>
    </lineage>
</organism>
<dbReference type="SUPFAM" id="SSF47384">
    <property type="entry name" value="Homodimeric domain of signal transducing histidine kinase"/>
    <property type="match status" value="1"/>
</dbReference>
<gene>
    <name evidence="22" type="ordered locus">HCH_00968</name>
</gene>
<evidence type="ECO:0000256" key="7">
    <source>
        <dbReference type="ARBA" id="ARBA00022692"/>
    </source>
</evidence>
<dbReference type="PROSITE" id="PS50894">
    <property type="entry name" value="HPT"/>
    <property type="match status" value="1"/>
</dbReference>
<dbReference type="SUPFAM" id="SSF52172">
    <property type="entry name" value="CheY-like"/>
    <property type="match status" value="1"/>
</dbReference>
<dbReference type="Proteomes" id="UP000000238">
    <property type="component" value="Chromosome"/>
</dbReference>
<feature type="domain" description="HPt" evidence="21">
    <location>
        <begin position="731"/>
        <end position="824"/>
    </location>
</feature>
<evidence type="ECO:0000256" key="16">
    <source>
        <dbReference type="PROSITE-ProRule" id="PRU00110"/>
    </source>
</evidence>
<evidence type="ECO:0000256" key="15">
    <source>
        <dbReference type="ARBA" id="ARBA00068150"/>
    </source>
</evidence>
<comment type="subunit">
    <text evidence="14">At low DSF concentrations, interacts with RpfF.</text>
</comment>
<dbReference type="GO" id="GO:0005886">
    <property type="term" value="C:plasma membrane"/>
    <property type="evidence" value="ECO:0007669"/>
    <property type="project" value="UniProtKB-SubCell"/>
</dbReference>
<keyword evidence="11" id="KW-1133">Transmembrane helix</keyword>
<dbReference type="Pfam" id="PF00512">
    <property type="entry name" value="HisKA"/>
    <property type="match status" value="1"/>
</dbReference>
<keyword evidence="7" id="KW-0812">Transmembrane</keyword>
<dbReference type="InterPro" id="IPR005467">
    <property type="entry name" value="His_kinase_dom"/>
</dbReference>
<name>Q2SNB7_HAHCH</name>
<proteinExistence type="predicted"/>
<dbReference type="Gene3D" id="3.30.565.10">
    <property type="entry name" value="Histidine kinase-like ATPase, C-terminal domain"/>
    <property type="match status" value="1"/>
</dbReference>
<dbReference type="PROSITE" id="PS50110">
    <property type="entry name" value="RESPONSE_REGULATORY"/>
    <property type="match status" value="1"/>
</dbReference>
<evidence type="ECO:0000256" key="18">
    <source>
        <dbReference type="SAM" id="Coils"/>
    </source>
</evidence>
<dbReference type="InterPro" id="IPR036097">
    <property type="entry name" value="HisK_dim/P_sf"/>
</dbReference>
<dbReference type="SUPFAM" id="SSF47226">
    <property type="entry name" value="Histidine-containing phosphotransfer domain, HPT domain"/>
    <property type="match status" value="1"/>
</dbReference>
<keyword evidence="10" id="KW-0067">ATP-binding</keyword>
<keyword evidence="6" id="KW-0808">Transferase</keyword>
<keyword evidence="8" id="KW-0547">Nucleotide-binding</keyword>
<keyword evidence="12" id="KW-0902">Two-component regulatory system</keyword>
<dbReference type="eggNOG" id="COG0784">
    <property type="taxonomic scope" value="Bacteria"/>
</dbReference>
<keyword evidence="4" id="KW-1003">Cell membrane</keyword>
<evidence type="ECO:0000256" key="9">
    <source>
        <dbReference type="ARBA" id="ARBA00022777"/>
    </source>
</evidence>
<keyword evidence="9 22" id="KW-0418">Kinase</keyword>
<dbReference type="GO" id="GO:0000155">
    <property type="term" value="F:phosphorelay sensor kinase activity"/>
    <property type="evidence" value="ECO:0007669"/>
    <property type="project" value="InterPro"/>
</dbReference>
<dbReference type="HOGENOM" id="CLU_000445_104_15_6"/>
<evidence type="ECO:0000256" key="10">
    <source>
        <dbReference type="ARBA" id="ARBA00022840"/>
    </source>
</evidence>
<evidence type="ECO:0000256" key="1">
    <source>
        <dbReference type="ARBA" id="ARBA00000085"/>
    </source>
</evidence>
<feature type="domain" description="Histidine kinase" evidence="19">
    <location>
        <begin position="193"/>
        <end position="419"/>
    </location>
</feature>
<dbReference type="Gene3D" id="1.10.287.130">
    <property type="match status" value="1"/>
</dbReference>
<comment type="catalytic activity">
    <reaction evidence="1">
        <text>ATP + protein L-histidine = ADP + protein N-phospho-L-histidine.</text>
        <dbReference type="EC" id="2.7.13.3"/>
    </reaction>
</comment>
<dbReference type="InterPro" id="IPR003594">
    <property type="entry name" value="HATPase_dom"/>
</dbReference>
<feature type="coiled-coil region" evidence="18">
    <location>
        <begin position="124"/>
        <end position="186"/>
    </location>
</feature>